<dbReference type="GO" id="GO:0004029">
    <property type="term" value="F:aldehyde dehydrogenase (NAD+) activity"/>
    <property type="evidence" value="ECO:0007669"/>
    <property type="project" value="TreeGrafter"/>
</dbReference>
<dbReference type="OrthoDB" id="10262413at2759"/>
<evidence type="ECO:0000259" key="1">
    <source>
        <dbReference type="Pfam" id="PF01370"/>
    </source>
</evidence>
<dbReference type="PANTHER" id="PTHR48079:SF6">
    <property type="entry name" value="NAD(P)-BINDING DOMAIN-CONTAINING PROTEIN-RELATED"/>
    <property type="match status" value="1"/>
</dbReference>
<feature type="domain" description="NAD-dependent epimerase/dehydratase" evidence="1">
    <location>
        <begin position="5"/>
        <end position="244"/>
    </location>
</feature>
<evidence type="ECO:0000313" key="2">
    <source>
        <dbReference type="EMBL" id="KAB2569555.1"/>
    </source>
</evidence>
<dbReference type="AlphaFoldDB" id="A0A5N5CW31"/>
<dbReference type="InterPro" id="IPR036291">
    <property type="entry name" value="NAD(P)-bd_dom_sf"/>
</dbReference>
<dbReference type="InterPro" id="IPR051783">
    <property type="entry name" value="NAD(P)-dependent_oxidoreduct"/>
</dbReference>
<dbReference type="InterPro" id="IPR001509">
    <property type="entry name" value="Epimerase_deHydtase"/>
</dbReference>
<reference evidence="2 3" key="1">
    <citation type="journal article" date="2019" name="Sci. Rep.">
        <title>A multi-omics analysis of the grapevine pathogen Lasiodiplodia theobromae reveals that temperature affects the expression of virulence- and pathogenicity-related genes.</title>
        <authorList>
            <person name="Felix C."/>
            <person name="Meneses R."/>
            <person name="Goncalves M.F.M."/>
            <person name="Tilleman L."/>
            <person name="Duarte A.S."/>
            <person name="Jorrin-Novo J.V."/>
            <person name="Van de Peer Y."/>
            <person name="Deforce D."/>
            <person name="Van Nieuwerburgh F."/>
            <person name="Esteves A.C."/>
            <person name="Alves A."/>
        </authorList>
    </citation>
    <scope>NUCLEOTIDE SEQUENCE [LARGE SCALE GENOMIC DNA]</scope>
    <source>
        <strain evidence="2 3">LA-SOL3</strain>
    </source>
</reference>
<gene>
    <name evidence="2" type="ORF">DBV05_g11771</name>
</gene>
<name>A0A5N5CW31_9PEZI</name>
<dbReference type="EMBL" id="VCHE01000185">
    <property type="protein sequence ID" value="KAB2569555.1"/>
    <property type="molecule type" value="Genomic_DNA"/>
</dbReference>
<comment type="caution">
    <text evidence="2">The sequence shown here is derived from an EMBL/GenBank/DDBJ whole genome shotgun (WGS) entry which is preliminary data.</text>
</comment>
<keyword evidence="3" id="KW-1185">Reference proteome</keyword>
<sequence>MPHNILITGGSGYLGGTLLAQFQPASLPNYGTLFALVRKPEQAEGIKQYGAEPLIFSPEDEQATKKAIVENKITIVYFLMGAYYATSQVNFIKALAESKKVTGLEVHFLYTSGAKMFSSLSGAPIDRPLSDNDPGLYEQHKNQKAPYEEVQILHRKATNTNITVTEEGLKHGVRTYIFVPCIVYGEGEGFGNKISIQTVDIVIAAKHTGRVYKLDKERSTWPVCHVHDNTTLYLSILRAILDNKNPDHGKNGFYLASPGNVAWEDMYAAIAKALAKRGVIKDAKVELVDEDALGKMAEALKVSKPSVRVKISGQSTFTAEHGHSVGWKPKFAPEHILEAADAEVDLILAHLDERHRGLR</sequence>
<dbReference type="GO" id="GO:0005737">
    <property type="term" value="C:cytoplasm"/>
    <property type="evidence" value="ECO:0007669"/>
    <property type="project" value="TreeGrafter"/>
</dbReference>
<evidence type="ECO:0000313" key="3">
    <source>
        <dbReference type="Proteomes" id="UP000325902"/>
    </source>
</evidence>
<dbReference type="Proteomes" id="UP000325902">
    <property type="component" value="Unassembled WGS sequence"/>
</dbReference>
<organism evidence="2 3">
    <name type="scientific">Lasiodiplodia theobromae</name>
    <dbReference type="NCBI Taxonomy" id="45133"/>
    <lineage>
        <taxon>Eukaryota</taxon>
        <taxon>Fungi</taxon>
        <taxon>Dikarya</taxon>
        <taxon>Ascomycota</taxon>
        <taxon>Pezizomycotina</taxon>
        <taxon>Dothideomycetes</taxon>
        <taxon>Dothideomycetes incertae sedis</taxon>
        <taxon>Botryosphaeriales</taxon>
        <taxon>Botryosphaeriaceae</taxon>
        <taxon>Lasiodiplodia</taxon>
    </lineage>
</organism>
<dbReference type="Gene3D" id="3.40.50.720">
    <property type="entry name" value="NAD(P)-binding Rossmann-like Domain"/>
    <property type="match status" value="1"/>
</dbReference>
<dbReference type="SUPFAM" id="SSF51735">
    <property type="entry name" value="NAD(P)-binding Rossmann-fold domains"/>
    <property type="match status" value="1"/>
</dbReference>
<accession>A0A5N5CW31</accession>
<dbReference type="Pfam" id="PF01370">
    <property type="entry name" value="Epimerase"/>
    <property type="match status" value="1"/>
</dbReference>
<proteinExistence type="predicted"/>
<dbReference type="PANTHER" id="PTHR48079">
    <property type="entry name" value="PROTEIN YEEZ"/>
    <property type="match status" value="1"/>
</dbReference>
<protein>
    <recommendedName>
        <fullName evidence="1">NAD-dependent epimerase/dehydratase domain-containing protein</fullName>
    </recommendedName>
</protein>